<name>A0AAV3A3Q1_PYXAD</name>
<protein>
    <submittedName>
        <fullName evidence="1">Uncharacterized protein</fullName>
    </submittedName>
</protein>
<dbReference type="Proteomes" id="UP001181693">
    <property type="component" value="Unassembled WGS sequence"/>
</dbReference>
<organism evidence="1 2">
    <name type="scientific">Pyxicephalus adspersus</name>
    <name type="common">African bullfrog</name>
    <dbReference type="NCBI Taxonomy" id="30357"/>
    <lineage>
        <taxon>Eukaryota</taxon>
        <taxon>Metazoa</taxon>
        <taxon>Chordata</taxon>
        <taxon>Craniata</taxon>
        <taxon>Vertebrata</taxon>
        <taxon>Euteleostomi</taxon>
        <taxon>Amphibia</taxon>
        <taxon>Batrachia</taxon>
        <taxon>Anura</taxon>
        <taxon>Neobatrachia</taxon>
        <taxon>Ranoidea</taxon>
        <taxon>Pyxicephalidae</taxon>
        <taxon>Pyxicephalinae</taxon>
        <taxon>Pyxicephalus</taxon>
    </lineage>
</organism>
<accession>A0AAV3A3Q1</accession>
<reference evidence="1" key="1">
    <citation type="thesis" date="2020" institute="ProQuest LLC" country="789 East Eisenhower Parkway, Ann Arbor, MI, USA">
        <title>Comparative Genomics and Chromosome Evolution.</title>
        <authorList>
            <person name="Mudd A.B."/>
        </authorList>
    </citation>
    <scope>NUCLEOTIDE SEQUENCE</scope>
    <source>
        <strain evidence="1">1538</strain>
        <tissue evidence="1">Blood</tissue>
    </source>
</reference>
<proteinExistence type="predicted"/>
<comment type="caution">
    <text evidence="1">The sequence shown here is derived from an EMBL/GenBank/DDBJ whole genome shotgun (WGS) entry which is preliminary data.</text>
</comment>
<gene>
    <name evidence="1" type="ORF">GDO54_010001</name>
</gene>
<sequence>MLLSRIKNFTIWPHICGHLTITLIEACWTSFSKTMDIKMELSPSLYHPPDFWEVFPQNIGISQPEERCKMRYECWTRRPSHNHNFFFFYKGVQNVNVGPL</sequence>
<dbReference type="AlphaFoldDB" id="A0AAV3A3Q1"/>
<evidence type="ECO:0000313" key="2">
    <source>
        <dbReference type="Proteomes" id="UP001181693"/>
    </source>
</evidence>
<keyword evidence="2" id="KW-1185">Reference proteome</keyword>
<dbReference type="EMBL" id="DYDO01000004">
    <property type="protein sequence ID" value="DBA25636.1"/>
    <property type="molecule type" value="Genomic_DNA"/>
</dbReference>
<evidence type="ECO:0000313" key="1">
    <source>
        <dbReference type="EMBL" id="DBA25636.1"/>
    </source>
</evidence>